<evidence type="ECO:0000313" key="4">
    <source>
        <dbReference type="Proteomes" id="UP001392437"/>
    </source>
</evidence>
<evidence type="ECO:0000259" key="2">
    <source>
        <dbReference type="Pfam" id="PF08445"/>
    </source>
</evidence>
<dbReference type="SUPFAM" id="SSF55729">
    <property type="entry name" value="Acyl-CoA N-acyltransferases (Nat)"/>
    <property type="match status" value="1"/>
</dbReference>
<protein>
    <submittedName>
        <fullName evidence="3">Acetyltransferase</fullName>
    </submittedName>
</protein>
<evidence type="ECO:0000313" key="3">
    <source>
        <dbReference type="EMBL" id="KAK8095789.1"/>
    </source>
</evidence>
<sequence length="343" mass="37361">MPESRSDEGAKVYTQQSPEALSRLLSAHLPHSLALLRRLQFTKFPGGITEHARILYASDVTLSPPPPPLDPGVAPDEAKAAAVAMQVNYPFTAAYLDISRGPETQMWIYSTMERHGGRSDDGGSGNIHRDNNGDEKDRRTALRHTASILRAARRIRDDAVTGLGWSASPLGPCILAGSLSETLRTALRDEFKIAFPHVGLYDKWLLDVREMPSLHADDDDARNDKEEPGLLEAGMRRTVKLLPSMGIMLENSTPIAWCFLGPDGSLSSMHCEGPYRGRGFAKAVVAKLLRHRLRDYGGDDSTLCCADVASDNLGSQGVCRSLGGTIGWTVSWSTIDLDTVPVK</sequence>
<feature type="domain" description="GCN5-related N-acetyltransferase Rv2170-like" evidence="2">
    <location>
        <begin position="245"/>
        <end position="332"/>
    </location>
</feature>
<dbReference type="EMBL" id="JAQQWP010000011">
    <property type="protein sequence ID" value="KAK8095789.1"/>
    <property type="molecule type" value="Genomic_DNA"/>
</dbReference>
<dbReference type="InterPro" id="IPR013653">
    <property type="entry name" value="GCN5-like_dom"/>
</dbReference>
<name>A0AAW0QB32_9PEZI</name>
<dbReference type="AlphaFoldDB" id="A0AAW0QB32"/>
<dbReference type="InterPro" id="IPR016181">
    <property type="entry name" value="Acyl_CoA_acyltransferase"/>
</dbReference>
<evidence type="ECO:0000256" key="1">
    <source>
        <dbReference type="SAM" id="MobiDB-lite"/>
    </source>
</evidence>
<dbReference type="PANTHER" id="PTHR20958">
    <property type="entry name" value="GLYCINE N-ACYLTRANSFERASE-LIKE PROTEIN"/>
    <property type="match status" value="1"/>
</dbReference>
<dbReference type="PANTHER" id="PTHR20958:SF6">
    <property type="entry name" value="GLYCINE N-ACYLTRANSFERASE-LIKE PROTEIN"/>
    <property type="match status" value="1"/>
</dbReference>
<feature type="region of interest" description="Disordered" evidence="1">
    <location>
        <begin position="115"/>
        <end position="139"/>
    </location>
</feature>
<dbReference type="GO" id="GO:0016747">
    <property type="term" value="F:acyltransferase activity, transferring groups other than amino-acyl groups"/>
    <property type="evidence" value="ECO:0007669"/>
    <property type="project" value="InterPro"/>
</dbReference>
<keyword evidence="4" id="KW-1185">Reference proteome</keyword>
<dbReference type="Gene3D" id="3.40.630.30">
    <property type="match status" value="1"/>
</dbReference>
<dbReference type="InterPro" id="IPR053225">
    <property type="entry name" value="Acyl-CoA_N-acyltransferase"/>
</dbReference>
<accession>A0AAW0QB32</accession>
<reference evidence="3 4" key="1">
    <citation type="submission" date="2023-01" db="EMBL/GenBank/DDBJ databases">
        <title>Analysis of 21 Apiospora genomes using comparative genomics revels a genus with tremendous synthesis potential of carbohydrate active enzymes and secondary metabolites.</title>
        <authorList>
            <person name="Sorensen T."/>
        </authorList>
    </citation>
    <scope>NUCLEOTIDE SEQUENCE [LARGE SCALE GENOMIC DNA]</scope>
    <source>
        <strain evidence="3 4">CBS 117206</strain>
    </source>
</reference>
<dbReference type="Pfam" id="PF08445">
    <property type="entry name" value="FR47"/>
    <property type="match status" value="1"/>
</dbReference>
<gene>
    <name evidence="3" type="ORF">PG999_013811</name>
</gene>
<proteinExistence type="predicted"/>
<comment type="caution">
    <text evidence="3">The sequence shown here is derived from an EMBL/GenBank/DDBJ whole genome shotgun (WGS) entry which is preliminary data.</text>
</comment>
<organism evidence="3 4">
    <name type="scientific">Apiospora kogelbergensis</name>
    <dbReference type="NCBI Taxonomy" id="1337665"/>
    <lineage>
        <taxon>Eukaryota</taxon>
        <taxon>Fungi</taxon>
        <taxon>Dikarya</taxon>
        <taxon>Ascomycota</taxon>
        <taxon>Pezizomycotina</taxon>
        <taxon>Sordariomycetes</taxon>
        <taxon>Xylariomycetidae</taxon>
        <taxon>Amphisphaeriales</taxon>
        <taxon>Apiosporaceae</taxon>
        <taxon>Apiospora</taxon>
    </lineage>
</organism>
<dbReference type="Proteomes" id="UP001392437">
    <property type="component" value="Unassembled WGS sequence"/>
</dbReference>